<keyword evidence="1" id="KW-0175">Coiled coil</keyword>
<gene>
    <name evidence="2" type="ORF">M9Y10_023631</name>
</gene>
<reference evidence="2 3" key="1">
    <citation type="submission" date="2024-04" db="EMBL/GenBank/DDBJ databases">
        <title>Tritrichomonas musculus Genome.</title>
        <authorList>
            <person name="Alves-Ferreira E."/>
            <person name="Grigg M."/>
            <person name="Lorenzi H."/>
            <person name="Galac M."/>
        </authorList>
    </citation>
    <scope>NUCLEOTIDE SEQUENCE [LARGE SCALE GENOMIC DNA]</scope>
    <source>
        <strain evidence="2 3">EAF2021</strain>
    </source>
</reference>
<dbReference type="Proteomes" id="UP001470230">
    <property type="component" value="Unassembled WGS sequence"/>
</dbReference>
<name>A0ABR2KVP8_9EUKA</name>
<evidence type="ECO:0000313" key="2">
    <source>
        <dbReference type="EMBL" id="KAK8895189.1"/>
    </source>
</evidence>
<dbReference type="EMBL" id="JAPFFF010000003">
    <property type="protein sequence ID" value="KAK8895189.1"/>
    <property type="molecule type" value="Genomic_DNA"/>
</dbReference>
<evidence type="ECO:0000313" key="3">
    <source>
        <dbReference type="Proteomes" id="UP001470230"/>
    </source>
</evidence>
<proteinExistence type="predicted"/>
<evidence type="ECO:0000256" key="1">
    <source>
        <dbReference type="SAM" id="Coils"/>
    </source>
</evidence>
<protein>
    <submittedName>
        <fullName evidence="2">Uncharacterized protein</fullName>
    </submittedName>
</protein>
<keyword evidence="3" id="KW-1185">Reference proteome</keyword>
<accession>A0ABR2KVP8</accession>
<comment type="caution">
    <text evidence="2">The sequence shown here is derived from an EMBL/GenBank/DDBJ whole genome shotgun (WGS) entry which is preliminary data.</text>
</comment>
<organism evidence="2 3">
    <name type="scientific">Tritrichomonas musculus</name>
    <dbReference type="NCBI Taxonomy" id="1915356"/>
    <lineage>
        <taxon>Eukaryota</taxon>
        <taxon>Metamonada</taxon>
        <taxon>Parabasalia</taxon>
        <taxon>Tritrichomonadida</taxon>
        <taxon>Tritrichomonadidae</taxon>
        <taxon>Tritrichomonas</taxon>
    </lineage>
</organism>
<feature type="coiled-coil region" evidence="1">
    <location>
        <begin position="249"/>
        <end position="300"/>
    </location>
</feature>
<sequence length="386" mass="42598">MTGILTKQNAIDKALVGGGGGGTGDINGLLNTLHVYHDATFDGPTRFENFDGASVTFKSTPIFDNDIIVMIDDEPTSMNDVMNNIMSLSDSNNKIAAAVNKIDGVHYEVENALIEKITEVSDTLDQHLSTHPDINIDNQPSTTSTHASIKKSPTIITRDIDLLANDVEDEIIDEPPVEVTVDDVNAAMDSMITNLNESLVHFENNDETLHLITLKHDKRIEILDDGMALAIEMITNINACIDDELEPSINKNTTDITQLKTDVDELTNDVSSISNTMACKVDLDDVNEKLTNEINSLNTAVDNRYTKSEVDDKLKPINDKLIGDVGSITTDLSDRYTKKEVDDKLIPINNKFDDYVLKTSFDSSISDLNTSLTDRYTKKEVDDKLT</sequence>